<name>A0A0F8XR46_9ZZZZ</name>
<sequence length="141" mass="15645">MDTLIFSAFDEPVPSVTGETLLKRKATLNYDITGGNKDFLFDFRFMGRITYIFVKCSNFAGSPNSTIELFRNNDVIPQTGADIDDFVAVPDTLKTIPVAASVCVDNNIIDYGWDRMVISIVRNASTTGIINEILVTMKDFS</sequence>
<protein>
    <submittedName>
        <fullName evidence="1">Uncharacterized protein</fullName>
    </submittedName>
</protein>
<evidence type="ECO:0000313" key="1">
    <source>
        <dbReference type="EMBL" id="KKK71413.1"/>
    </source>
</evidence>
<comment type="caution">
    <text evidence="1">The sequence shown here is derived from an EMBL/GenBank/DDBJ whole genome shotgun (WGS) entry which is preliminary data.</text>
</comment>
<organism evidence="1">
    <name type="scientific">marine sediment metagenome</name>
    <dbReference type="NCBI Taxonomy" id="412755"/>
    <lineage>
        <taxon>unclassified sequences</taxon>
        <taxon>metagenomes</taxon>
        <taxon>ecological metagenomes</taxon>
    </lineage>
</organism>
<accession>A0A0F8XR46</accession>
<reference evidence="1" key="1">
    <citation type="journal article" date="2015" name="Nature">
        <title>Complex archaea that bridge the gap between prokaryotes and eukaryotes.</title>
        <authorList>
            <person name="Spang A."/>
            <person name="Saw J.H."/>
            <person name="Jorgensen S.L."/>
            <person name="Zaremba-Niedzwiedzka K."/>
            <person name="Martijn J."/>
            <person name="Lind A.E."/>
            <person name="van Eijk R."/>
            <person name="Schleper C."/>
            <person name="Guy L."/>
            <person name="Ettema T.J."/>
        </authorList>
    </citation>
    <scope>NUCLEOTIDE SEQUENCE</scope>
</reference>
<dbReference type="AlphaFoldDB" id="A0A0F8XR46"/>
<gene>
    <name evidence="1" type="ORF">LCGC14_2914150</name>
</gene>
<proteinExistence type="predicted"/>
<dbReference type="EMBL" id="LAZR01057747">
    <property type="protein sequence ID" value="KKK71413.1"/>
    <property type="molecule type" value="Genomic_DNA"/>
</dbReference>